<comment type="subcellular location">
    <subcellularLocation>
        <location evidence="1">Membrane</location>
        <topology evidence="1">Multi-pass membrane protein</topology>
    </subcellularLocation>
</comment>
<evidence type="ECO:0000256" key="4">
    <source>
        <dbReference type="ARBA" id="ARBA00023136"/>
    </source>
</evidence>
<dbReference type="PANTHER" id="PTHR43652:SF9">
    <property type="entry name" value="RCK C-TERMINAL DOMAIN-CONTAINING PROTEIN"/>
    <property type="match status" value="1"/>
</dbReference>
<evidence type="ECO:0000256" key="1">
    <source>
        <dbReference type="ARBA" id="ARBA00004141"/>
    </source>
</evidence>
<dbReference type="Gene3D" id="3.30.70.1450">
    <property type="entry name" value="Regulator of K+ conductance, C-terminal domain"/>
    <property type="match status" value="3"/>
</dbReference>
<dbReference type="PROSITE" id="PS51202">
    <property type="entry name" value="RCK_C"/>
    <property type="match status" value="2"/>
</dbReference>
<sequence length="323" mass="34206">SPLPDEVLVEGDTLYFAGEFDQVEFCGQELDLELVSHVSEDTAALDDMVLAGAGAATGGTYNKLVQVTVSPTSPLIGMTIAKAAGNLRALDVAVLGVQRGATRTDGLFNDVTLVAKDVLLLDAGKAAELESTEFTAAFTEIHPLKDGLNKQYIVGFRVLAGTLANKTVSEAGLRGIPGLSALALDRQGDPQQRVEPLDHQAVIQQGDTLWLGADQDGTTFLAKFPGLQLVQQDEVDKLKVPLVYQGMATAVVGARSWLVGQTVAEARFRGKFKAAVIGLQREGVHAPLCAASTVIQAGDVLLLSGHEEWAKRNISDTAFVMLN</sequence>
<keyword evidence="2" id="KW-0812">Transmembrane</keyword>
<feature type="non-terminal residue" evidence="6">
    <location>
        <position position="323"/>
    </location>
</feature>
<feature type="non-terminal residue" evidence="6">
    <location>
        <position position="1"/>
    </location>
</feature>
<keyword evidence="3" id="KW-1133">Transmembrane helix</keyword>
<dbReference type="InterPro" id="IPR006037">
    <property type="entry name" value="RCK_C"/>
</dbReference>
<feature type="domain" description="RCK C-terminal" evidence="5">
    <location>
        <begin position="139"/>
        <end position="227"/>
    </location>
</feature>
<name>A0A6A0AAK0_HAELA</name>
<dbReference type="GO" id="GO:0008324">
    <property type="term" value="F:monoatomic cation transmembrane transporter activity"/>
    <property type="evidence" value="ECO:0007669"/>
    <property type="project" value="InterPro"/>
</dbReference>
<dbReference type="AlphaFoldDB" id="A0A6A0AAK0"/>
<feature type="domain" description="RCK C-terminal" evidence="5">
    <location>
        <begin position="235"/>
        <end position="320"/>
    </location>
</feature>
<dbReference type="EMBL" id="BLLF01004482">
    <property type="protein sequence ID" value="GFH29696.1"/>
    <property type="molecule type" value="Genomic_DNA"/>
</dbReference>
<dbReference type="PANTHER" id="PTHR43652">
    <property type="entry name" value="BASIC AMINO ACID ANTIPORTER YFCC-RELATED"/>
    <property type="match status" value="1"/>
</dbReference>
<evidence type="ECO:0000313" key="7">
    <source>
        <dbReference type="Proteomes" id="UP000485058"/>
    </source>
</evidence>
<dbReference type="SUPFAM" id="SSF116726">
    <property type="entry name" value="TrkA C-terminal domain-like"/>
    <property type="match status" value="3"/>
</dbReference>
<dbReference type="InterPro" id="IPR051679">
    <property type="entry name" value="DASS-Related_Transporters"/>
</dbReference>
<gene>
    <name evidence="6" type="ORF">HaLaN_28402</name>
</gene>
<protein>
    <recommendedName>
        <fullName evidence="5">RCK C-terminal domain-containing protein</fullName>
    </recommendedName>
</protein>
<evidence type="ECO:0000256" key="3">
    <source>
        <dbReference type="ARBA" id="ARBA00022989"/>
    </source>
</evidence>
<evidence type="ECO:0000256" key="2">
    <source>
        <dbReference type="ARBA" id="ARBA00022692"/>
    </source>
</evidence>
<comment type="caution">
    <text evidence="6">The sequence shown here is derived from an EMBL/GenBank/DDBJ whole genome shotgun (WGS) entry which is preliminary data.</text>
</comment>
<evidence type="ECO:0000313" key="6">
    <source>
        <dbReference type="EMBL" id="GFH29696.1"/>
    </source>
</evidence>
<reference evidence="6 7" key="1">
    <citation type="submission" date="2020-02" db="EMBL/GenBank/DDBJ databases">
        <title>Draft genome sequence of Haematococcus lacustris strain NIES-144.</title>
        <authorList>
            <person name="Morimoto D."/>
            <person name="Nakagawa S."/>
            <person name="Yoshida T."/>
            <person name="Sawayama S."/>
        </authorList>
    </citation>
    <scope>NUCLEOTIDE SEQUENCE [LARGE SCALE GENOMIC DNA]</scope>
    <source>
        <strain evidence="6 7">NIES-144</strain>
    </source>
</reference>
<dbReference type="Pfam" id="PF02080">
    <property type="entry name" value="TrkA_C"/>
    <property type="match status" value="1"/>
</dbReference>
<evidence type="ECO:0000259" key="5">
    <source>
        <dbReference type="PROSITE" id="PS51202"/>
    </source>
</evidence>
<keyword evidence="7" id="KW-1185">Reference proteome</keyword>
<dbReference type="Proteomes" id="UP000485058">
    <property type="component" value="Unassembled WGS sequence"/>
</dbReference>
<dbReference type="InterPro" id="IPR036721">
    <property type="entry name" value="RCK_C_sf"/>
</dbReference>
<dbReference type="GO" id="GO:0006813">
    <property type="term" value="P:potassium ion transport"/>
    <property type="evidence" value="ECO:0007669"/>
    <property type="project" value="InterPro"/>
</dbReference>
<dbReference type="GO" id="GO:0005886">
    <property type="term" value="C:plasma membrane"/>
    <property type="evidence" value="ECO:0007669"/>
    <property type="project" value="TreeGrafter"/>
</dbReference>
<keyword evidence="4" id="KW-0472">Membrane</keyword>
<accession>A0A6A0AAK0</accession>
<organism evidence="6 7">
    <name type="scientific">Haematococcus lacustris</name>
    <name type="common">Green alga</name>
    <name type="synonym">Haematococcus pluvialis</name>
    <dbReference type="NCBI Taxonomy" id="44745"/>
    <lineage>
        <taxon>Eukaryota</taxon>
        <taxon>Viridiplantae</taxon>
        <taxon>Chlorophyta</taxon>
        <taxon>core chlorophytes</taxon>
        <taxon>Chlorophyceae</taxon>
        <taxon>CS clade</taxon>
        <taxon>Chlamydomonadales</taxon>
        <taxon>Haematococcaceae</taxon>
        <taxon>Haematococcus</taxon>
    </lineage>
</organism>
<proteinExistence type="predicted"/>